<dbReference type="Gene3D" id="1.20.1560.10">
    <property type="entry name" value="ABC transporter type 1, transmembrane domain"/>
    <property type="match status" value="1"/>
</dbReference>
<keyword evidence="9" id="KW-0472">Membrane</keyword>
<dbReference type="AlphaFoldDB" id="A0A3G9IZJ5"/>
<dbReference type="Proteomes" id="UP000275368">
    <property type="component" value="Chromosome"/>
</dbReference>
<evidence type="ECO:0000256" key="6">
    <source>
        <dbReference type="ARBA" id="ARBA00022807"/>
    </source>
</evidence>
<dbReference type="PANTHER" id="PTHR43394:SF1">
    <property type="entry name" value="ATP-BINDING CASSETTE SUB-FAMILY B MEMBER 10, MITOCHONDRIAL"/>
    <property type="match status" value="1"/>
</dbReference>
<dbReference type="CDD" id="cd07346">
    <property type="entry name" value="ABC_6TM_exporters"/>
    <property type="match status" value="1"/>
</dbReference>
<keyword evidence="6" id="KW-0788">Thiol protease</keyword>
<reference evidence="10 11" key="1">
    <citation type="submission" date="2018-11" db="EMBL/GenBank/DDBJ databases">
        <title>Complete genome sequence of Paenibacillus baekrokdamisoli strain KCTC 33723.</title>
        <authorList>
            <person name="Kang S.W."/>
            <person name="Lee K.C."/>
            <person name="Kim K.K."/>
            <person name="Kim J.S."/>
            <person name="Kim D.S."/>
            <person name="Ko S.H."/>
            <person name="Yang S.H."/>
            <person name="Lee J.S."/>
        </authorList>
    </citation>
    <scope>NUCLEOTIDE SEQUENCE [LARGE SCALE GENOMIC DNA]</scope>
    <source>
        <strain evidence="10 11">KCTC 33723</strain>
    </source>
</reference>
<dbReference type="FunFam" id="3.40.50.300:FF:000299">
    <property type="entry name" value="ABC transporter ATP-binding protein/permease"/>
    <property type="match status" value="1"/>
</dbReference>
<evidence type="ECO:0000256" key="2">
    <source>
        <dbReference type="ARBA" id="ARBA00022448"/>
    </source>
</evidence>
<keyword evidence="6" id="KW-0645">Protease</keyword>
<keyword evidence="7 10" id="KW-0067">ATP-binding</keyword>
<keyword evidence="4" id="KW-0812">Transmembrane</keyword>
<organism evidence="10 11">
    <name type="scientific">Paenibacillus baekrokdamisoli</name>
    <dbReference type="NCBI Taxonomy" id="1712516"/>
    <lineage>
        <taxon>Bacteria</taxon>
        <taxon>Bacillati</taxon>
        <taxon>Bacillota</taxon>
        <taxon>Bacilli</taxon>
        <taxon>Bacillales</taxon>
        <taxon>Paenibacillaceae</taxon>
        <taxon>Paenibacillus</taxon>
    </lineage>
</organism>
<keyword evidence="2" id="KW-0813">Transport</keyword>
<keyword evidence="5" id="KW-0547">Nucleotide-binding</keyword>
<dbReference type="InterPro" id="IPR017871">
    <property type="entry name" value="ABC_transporter-like_CS"/>
</dbReference>
<evidence type="ECO:0000256" key="5">
    <source>
        <dbReference type="ARBA" id="ARBA00022741"/>
    </source>
</evidence>
<evidence type="ECO:0000256" key="9">
    <source>
        <dbReference type="ARBA" id="ARBA00023136"/>
    </source>
</evidence>
<evidence type="ECO:0000256" key="8">
    <source>
        <dbReference type="ARBA" id="ARBA00022989"/>
    </source>
</evidence>
<gene>
    <name evidence="10" type="ORF">Back11_57020</name>
</gene>
<evidence type="ECO:0000256" key="7">
    <source>
        <dbReference type="ARBA" id="ARBA00022840"/>
    </source>
</evidence>
<evidence type="ECO:0000313" key="11">
    <source>
        <dbReference type="Proteomes" id="UP000275368"/>
    </source>
</evidence>
<dbReference type="GO" id="GO:0016887">
    <property type="term" value="F:ATP hydrolysis activity"/>
    <property type="evidence" value="ECO:0007669"/>
    <property type="project" value="InterPro"/>
</dbReference>
<dbReference type="PROSITE" id="PS00211">
    <property type="entry name" value="ABC_TRANSPORTER_1"/>
    <property type="match status" value="1"/>
</dbReference>
<keyword evidence="8" id="KW-1133">Transmembrane helix</keyword>
<dbReference type="GO" id="GO:0015421">
    <property type="term" value="F:ABC-type oligopeptide transporter activity"/>
    <property type="evidence" value="ECO:0007669"/>
    <property type="project" value="TreeGrafter"/>
</dbReference>
<comment type="subcellular location">
    <subcellularLocation>
        <location evidence="1">Cell membrane</location>
        <topology evidence="1">Multi-pass membrane protein</topology>
    </subcellularLocation>
</comment>
<dbReference type="PANTHER" id="PTHR43394">
    <property type="entry name" value="ATP-DEPENDENT PERMEASE MDL1, MITOCHONDRIAL"/>
    <property type="match status" value="1"/>
</dbReference>
<dbReference type="InterPro" id="IPR003593">
    <property type="entry name" value="AAA+_ATPase"/>
</dbReference>
<sequence length="577" mass="64805">MNSGETTSVWKHWPIILRFMKPYWIAATFVFILLFGDALFDWSVAYSQGFFIDSIKGSNQKEIIGLTLIMTAALFGFVLLLTVHRYLLVWLNNAVYKEMSLHLFGLINRMPFSFVQKQLSGDIVLRVKEDTKHGTDLIEAAVEFITVIFIIALSFGYLLKVDRLLAVVAILSVIAIFFCSRFFDGRLRTESANVEAGEAVAQHKIQEYMNGISVIKHYEAAKWFLGRFTKHQMVLNRGRSKLAMTESMADNTAMAVFYMTQLVALSIIALSAARESLTPGMVVACSLLFELVVWPVLGLSRQWSRMQEGAGAFGRIYDWMRMEPEISRYQKQPDILKEQEPVLKLSDVQFMPAESETPVLNGITMEVNRGEIIAVVGPSGAGKSTLCKLCAGLYEPTIGEVLLSSRSASDQLMEENDVVTYVSQTPAFFAGKVRDNIVLNKQQVSENELIQAAESAALHSVVDGLDGKYDAPIKERGLNLSGGQRQRLSLSRVFLRESELYIFDEPTSSLDIQTEQEVMHNLLSFLEGKTAVIVTHKMELAKLASRILVMDRGRIVEAGTHEELMQQRKLYYKLNTA</sequence>
<dbReference type="InterPro" id="IPR039421">
    <property type="entry name" value="Type_1_exporter"/>
</dbReference>
<dbReference type="Pfam" id="PF00005">
    <property type="entry name" value="ABC_tran"/>
    <property type="match status" value="1"/>
</dbReference>
<protein>
    <submittedName>
        <fullName evidence="10">ABC transporter ATP-binding protein</fullName>
    </submittedName>
</protein>
<dbReference type="GO" id="GO:0005886">
    <property type="term" value="C:plasma membrane"/>
    <property type="evidence" value="ECO:0007669"/>
    <property type="project" value="UniProtKB-SubCell"/>
</dbReference>
<keyword evidence="3" id="KW-1003">Cell membrane</keyword>
<evidence type="ECO:0000256" key="1">
    <source>
        <dbReference type="ARBA" id="ARBA00004651"/>
    </source>
</evidence>
<dbReference type="InterPro" id="IPR011527">
    <property type="entry name" value="ABC1_TM_dom"/>
</dbReference>
<dbReference type="RefSeq" id="WP_164523030.1">
    <property type="nucleotide sequence ID" value="NZ_AP019308.1"/>
</dbReference>
<dbReference type="InterPro" id="IPR036640">
    <property type="entry name" value="ABC1_TM_sf"/>
</dbReference>
<evidence type="ECO:0000256" key="4">
    <source>
        <dbReference type="ARBA" id="ARBA00022692"/>
    </source>
</evidence>
<dbReference type="InterPro" id="IPR003439">
    <property type="entry name" value="ABC_transporter-like_ATP-bd"/>
</dbReference>
<keyword evidence="11" id="KW-1185">Reference proteome</keyword>
<dbReference type="KEGG" id="pbk:Back11_57020"/>
<dbReference type="EMBL" id="AP019308">
    <property type="protein sequence ID" value="BBH24357.1"/>
    <property type="molecule type" value="Genomic_DNA"/>
</dbReference>
<accession>A0A3G9IZJ5</accession>
<dbReference type="PROSITE" id="PS50893">
    <property type="entry name" value="ABC_TRANSPORTER_2"/>
    <property type="match status" value="1"/>
</dbReference>
<dbReference type="SUPFAM" id="SSF90123">
    <property type="entry name" value="ABC transporter transmembrane region"/>
    <property type="match status" value="1"/>
</dbReference>
<dbReference type="GO" id="GO:0005524">
    <property type="term" value="F:ATP binding"/>
    <property type="evidence" value="ECO:0007669"/>
    <property type="project" value="UniProtKB-KW"/>
</dbReference>
<dbReference type="SUPFAM" id="SSF52540">
    <property type="entry name" value="P-loop containing nucleoside triphosphate hydrolases"/>
    <property type="match status" value="1"/>
</dbReference>
<dbReference type="PROSITE" id="PS50929">
    <property type="entry name" value="ABC_TM1F"/>
    <property type="match status" value="1"/>
</dbReference>
<dbReference type="Gene3D" id="3.40.50.300">
    <property type="entry name" value="P-loop containing nucleotide triphosphate hydrolases"/>
    <property type="match status" value="1"/>
</dbReference>
<name>A0A3G9IZJ5_9BACL</name>
<proteinExistence type="predicted"/>
<dbReference type="InterPro" id="IPR027417">
    <property type="entry name" value="P-loop_NTPase"/>
</dbReference>
<dbReference type="GO" id="GO:0008234">
    <property type="term" value="F:cysteine-type peptidase activity"/>
    <property type="evidence" value="ECO:0007669"/>
    <property type="project" value="UniProtKB-KW"/>
</dbReference>
<evidence type="ECO:0000256" key="3">
    <source>
        <dbReference type="ARBA" id="ARBA00022475"/>
    </source>
</evidence>
<keyword evidence="6" id="KW-0378">Hydrolase</keyword>
<dbReference type="SMART" id="SM00382">
    <property type="entry name" value="AAA"/>
    <property type="match status" value="1"/>
</dbReference>
<dbReference type="Pfam" id="PF00664">
    <property type="entry name" value="ABC_membrane"/>
    <property type="match status" value="1"/>
</dbReference>
<evidence type="ECO:0000313" key="10">
    <source>
        <dbReference type="EMBL" id="BBH24357.1"/>
    </source>
</evidence>